<dbReference type="Proteomes" id="UP000886501">
    <property type="component" value="Unassembled WGS sequence"/>
</dbReference>
<reference evidence="1" key="1">
    <citation type="submission" date="2019-10" db="EMBL/GenBank/DDBJ databases">
        <authorList>
            <consortium name="DOE Joint Genome Institute"/>
            <person name="Kuo A."/>
            <person name="Miyauchi S."/>
            <person name="Kiss E."/>
            <person name="Drula E."/>
            <person name="Kohler A."/>
            <person name="Sanchez-Garcia M."/>
            <person name="Andreopoulos B."/>
            <person name="Barry K.W."/>
            <person name="Bonito G."/>
            <person name="Buee M."/>
            <person name="Carver A."/>
            <person name="Chen C."/>
            <person name="Cichocki N."/>
            <person name="Clum A."/>
            <person name="Culley D."/>
            <person name="Crous P.W."/>
            <person name="Fauchery L."/>
            <person name="Girlanda M."/>
            <person name="Hayes R."/>
            <person name="Keri Z."/>
            <person name="Labutti K."/>
            <person name="Lipzen A."/>
            <person name="Lombard V."/>
            <person name="Magnuson J."/>
            <person name="Maillard F."/>
            <person name="Morin E."/>
            <person name="Murat C."/>
            <person name="Nolan M."/>
            <person name="Ohm R."/>
            <person name="Pangilinan J."/>
            <person name="Pereira M."/>
            <person name="Perotto S."/>
            <person name="Peter M."/>
            <person name="Riley R."/>
            <person name="Sitrit Y."/>
            <person name="Stielow B."/>
            <person name="Szollosi G."/>
            <person name="Zifcakova L."/>
            <person name="Stursova M."/>
            <person name="Spatafora J.W."/>
            <person name="Tedersoo L."/>
            <person name="Vaario L.-M."/>
            <person name="Yamada A."/>
            <person name="Yan M."/>
            <person name="Wang P."/>
            <person name="Xu J."/>
            <person name="Bruns T."/>
            <person name="Baldrian P."/>
            <person name="Vilgalys R."/>
            <person name="Henrissat B."/>
            <person name="Grigoriev I.V."/>
            <person name="Hibbett D."/>
            <person name="Nagy L.G."/>
            <person name="Martin F.M."/>
        </authorList>
    </citation>
    <scope>NUCLEOTIDE SEQUENCE</scope>
    <source>
        <strain evidence="1">P2</strain>
    </source>
</reference>
<proteinExistence type="predicted"/>
<evidence type="ECO:0000313" key="1">
    <source>
        <dbReference type="EMBL" id="KAF9642289.1"/>
    </source>
</evidence>
<feature type="non-terminal residue" evidence="1">
    <location>
        <position position="68"/>
    </location>
</feature>
<comment type="caution">
    <text evidence="1">The sequence shown here is derived from an EMBL/GenBank/DDBJ whole genome shotgun (WGS) entry which is preliminary data.</text>
</comment>
<keyword evidence="2" id="KW-1185">Reference proteome</keyword>
<accession>A0ACB6YYH5</accession>
<organism evidence="1 2">
    <name type="scientific">Thelephora ganbajun</name>
    <name type="common">Ganba fungus</name>
    <dbReference type="NCBI Taxonomy" id="370292"/>
    <lineage>
        <taxon>Eukaryota</taxon>
        <taxon>Fungi</taxon>
        <taxon>Dikarya</taxon>
        <taxon>Basidiomycota</taxon>
        <taxon>Agaricomycotina</taxon>
        <taxon>Agaricomycetes</taxon>
        <taxon>Thelephorales</taxon>
        <taxon>Thelephoraceae</taxon>
        <taxon>Thelephora</taxon>
    </lineage>
</organism>
<reference evidence="1" key="2">
    <citation type="journal article" date="2020" name="Nat. Commun.">
        <title>Large-scale genome sequencing of mycorrhizal fungi provides insights into the early evolution of symbiotic traits.</title>
        <authorList>
            <person name="Miyauchi S."/>
            <person name="Kiss E."/>
            <person name="Kuo A."/>
            <person name="Drula E."/>
            <person name="Kohler A."/>
            <person name="Sanchez-Garcia M."/>
            <person name="Morin E."/>
            <person name="Andreopoulos B."/>
            <person name="Barry K.W."/>
            <person name="Bonito G."/>
            <person name="Buee M."/>
            <person name="Carver A."/>
            <person name="Chen C."/>
            <person name="Cichocki N."/>
            <person name="Clum A."/>
            <person name="Culley D."/>
            <person name="Crous P.W."/>
            <person name="Fauchery L."/>
            <person name="Girlanda M."/>
            <person name="Hayes R.D."/>
            <person name="Keri Z."/>
            <person name="LaButti K."/>
            <person name="Lipzen A."/>
            <person name="Lombard V."/>
            <person name="Magnuson J."/>
            <person name="Maillard F."/>
            <person name="Murat C."/>
            <person name="Nolan M."/>
            <person name="Ohm R.A."/>
            <person name="Pangilinan J."/>
            <person name="Pereira M.F."/>
            <person name="Perotto S."/>
            <person name="Peter M."/>
            <person name="Pfister S."/>
            <person name="Riley R."/>
            <person name="Sitrit Y."/>
            <person name="Stielow J.B."/>
            <person name="Szollosi G."/>
            <person name="Zifcakova L."/>
            <person name="Stursova M."/>
            <person name="Spatafora J.W."/>
            <person name="Tedersoo L."/>
            <person name="Vaario L.M."/>
            <person name="Yamada A."/>
            <person name="Yan M."/>
            <person name="Wang P."/>
            <person name="Xu J."/>
            <person name="Bruns T."/>
            <person name="Baldrian P."/>
            <person name="Vilgalys R."/>
            <person name="Dunand C."/>
            <person name="Henrissat B."/>
            <person name="Grigoriev I.V."/>
            <person name="Hibbett D."/>
            <person name="Nagy L.G."/>
            <person name="Martin F.M."/>
        </authorList>
    </citation>
    <scope>NUCLEOTIDE SEQUENCE</scope>
    <source>
        <strain evidence="1">P2</strain>
    </source>
</reference>
<name>A0ACB6YYH5_THEGA</name>
<sequence length="68" mass="7177">MSTSVLGSPTPVFYSSSPVPSAAQTYRVELVVPYAPSITYPPQASTMAQIGWSSRPVTIPAFINVSTS</sequence>
<evidence type="ECO:0000313" key="2">
    <source>
        <dbReference type="Proteomes" id="UP000886501"/>
    </source>
</evidence>
<protein>
    <submittedName>
        <fullName evidence="1">Uncharacterized protein</fullName>
    </submittedName>
</protein>
<gene>
    <name evidence="1" type="ORF">BDM02DRAFT_3124704</name>
</gene>
<dbReference type="EMBL" id="MU118557">
    <property type="protein sequence ID" value="KAF9642289.1"/>
    <property type="molecule type" value="Genomic_DNA"/>
</dbReference>